<comment type="similarity">
    <text evidence="2 11">Belongs to the fatty acid desaturase type 1 family.</text>
</comment>
<keyword evidence="5" id="KW-0276">Fatty acid metabolism</keyword>
<evidence type="ECO:0000256" key="10">
    <source>
        <dbReference type="ARBA" id="ARBA00023160"/>
    </source>
</evidence>
<dbReference type="InterPro" id="IPR015876">
    <property type="entry name" value="Acyl-CoA_DS"/>
</dbReference>
<dbReference type="CDD" id="cd03505">
    <property type="entry name" value="Delta9-FADS-like"/>
    <property type="match status" value="1"/>
</dbReference>
<sequence length="181" mass="20995">MISELLNVLMYNSYFKPTNFRLYEYGTTNGLSKLQINESKDEVENYCEKTSPDDRKHEIIWFNVIGAIITHMIVFYGLYLSMTSAHIFTTIQVILLHFVGMFGITGGCHRLWSHRAYKAKLPLRIILMLCSTLAFQGSIFQWARDHRVHHKCSDTHGDPHNPSVGFFFHILAGYYARNSQK</sequence>
<evidence type="ECO:0000256" key="2">
    <source>
        <dbReference type="ARBA" id="ARBA00009295"/>
    </source>
</evidence>
<comment type="cofactor">
    <cofactor evidence="11">
        <name>Fe(2+)</name>
        <dbReference type="ChEBI" id="CHEBI:29033"/>
    </cofactor>
</comment>
<comment type="subcellular location">
    <subcellularLocation>
        <location evidence="1">Membrane</location>
        <topology evidence="1">Multi-pass membrane protein</topology>
    </subcellularLocation>
</comment>
<dbReference type="EMBL" id="JARQZJ010000094">
    <property type="protein sequence ID" value="KAK9884963.1"/>
    <property type="molecule type" value="Genomic_DNA"/>
</dbReference>
<evidence type="ECO:0000256" key="7">
    <source>
        <dbReference type="ARBA" id="ARBA00023002"/>
    </source>
</evidence>
<comment type="domain">
    <text evidence="11">The histidine box domains are involved in binding the catalytic metal ions.</text>
</comment>
<evidence type="ECO:0000313" key="13">
    <source>
        <dbReference type="EMBL" id="KAK9884963.1"/>
    </source>
</evidence>
<dbReference type="AlphaFoldDB" id="A0AAW1UQ60"/>
<keyword evidence="6 12" id="KW-1133">Transmembrane helix</keyword>
<evidence type="ECO:0000256" key="3">
    <source>
        <dbReference type="ARBA" id="ARBA00022516"/>
    </source>
</evidence>
<keyword evidence="14" id="KW-1185">Reference proteome</keyword>
<feature type="transmembrane region" description="Helical" evidence="12">
    <location>
        <begin position="125"/>
        <end position="143"/>
    </location>
</feature>
<evidence type="ECO:0000256" key="4">
    <source>
        <dbReference type="ARBA" id="ARBA00022692"/>
    </source>
</evidence>
<evidence type="ECO:0000256" key="8">
    <source>
        <dbReference type="ARBA" id="ARBA00023098"/>
    </source>
</evidence>
<gene>
    <name evidence="13" type="ORF">WA026_009198</name>
</gene>
<dbReference type="PRINTS" id="PR00075">
    <property type="entry name" value="FACDDSATRASE"/>
</dbReference>
<evidence type="ECO:0000256" key="12">
    <source>
        <dbReference type="SAM" id="Phobius"/>
    </source>
</evidence>
<dbReference type="GO" id="GO:0006636">
    <property type="term" value="P:unsaturated fatty acid biosynthetic process"/>
    <property type="evidence" value="ECO:0007669"/>
    <property type="project" value="TreeGrafter"/>
</dbReference>
<dbReference type="Proteomes" id="UP001431783">
    <property type="component" value="Unassembled WGS sequence"/>
</dbReference>
<dbReference type="GO" id="GO:0005506">
    <property type="term" value="F:iron ion binding"/>
    <property type="evidence" value="ECO:0007669"/>
    <property type="project" value="TreeGrafter"/>
</dbReference>
<evidence type="ECO:0000256" key="9">
    <source>
        <dbReference type="ARBA" id="ARBA00023136"/>
    </source>
</evidence>
<keyword evidence="9 12" id="KW-0472">Membrane</keyword>
<evidence type="ECO:0000256" key="1">
    <source>
        <dbReference type="ARBA" id="ARBA00004141"/>
    </source>
</evidence>
<keyword evidence="4 11" id="KW-0812">Transmembrane</keyword>
<feature type="transmembrane region" description="Helical" evidence="12">
    <location>
        <begin position="59"/>
        <end position="79"/>
    </location>
</feature>
<reference evidence="13 14" key="1">
    <citation type="submission" date="2023-03" db="EMBL/GenBank/DDBJ databases">
        <title>Genome insight into feeding habits of ladybird beetles.</title>
        <authorList>
            <person name="Li H.-S."/>
            <person name="Huang Y.-H."/>
            <person name="Pang H."/>
        </authorList>
    </citation>
    <scope>NUCLEOTIDE SEQUENCE [LARGE SCALE GENOMIC DNA]</scope>
    <source>
        <strain evidence="13">SYSU_2023b</strain>
        <tissue evidence="13">Whole body</tissue>
    </source>
</reference>
<evidence type="ECO:0000256" key="6">
    <source>
        <dbReference type="ARBA" id="ARBA00022989"/>
    </source>
</evidence>
<dbReference type="GO" id="GO:0005789">
    <property type="term" value="C:endoplasmic reticulum membrane"/>
    <property type="evidence" value="ECO:0007669"/>
    <property type="project" value="TreeGrafter"/>
</dbReference>
<proteinExistence type="inferred from homology"/>
<evidence type="ECO:0000256" key="11">
    <source>
        <dbReference type="RuleBase" id="RU000581"/>
    </source>
</evidence>
<feature type="transmembrane region" description="Helical" evidence="12">
    <location>
        <begin position="85"/>
        <end position="104"/>
    </location>
</feature>
<keyword evidence="8" id="KW-0443">Lipid metabolism</keyword>
<organism evidence="13 14">
    <name type="scientific">Henosepilachna vigintioctopunctata</name>
    <dbReference type="NCBI Taxonomy" id="420089"/>
    <lineage>
        <taxon>Eukaryota</taxon>
        <taxon>Metazoa</taxon>
        <taxon>Ecdysozoa</taxon>
        <taxon>Arthropoda</taxon>
        <taxon>Hexapoda</taxon>
        <taxon>Insecta</taxon>
        <taxon>Pterygota</taxon>
        <taxon>Neoptera</taxon>
        <taxon>Endopterygota</taxon>
        <taxon>Coleoptera</taxon>
        <taxon>Polyphaga</taxon>
        <taxon>Cucujiformia</taxon>
        <taxon>Coccinelloidea</taxon>
        <taxon>Coccinellidae</taxon>
        <taxon>Epilachninae</taxon>
        <taxon>Epilachnini</taxon>
        <taxon>Henosepilachna</taxon>
    </lineage>
</organism>
<dbReference type="GO" id="GO:0004768">
    <property type="term" value="F:stearoyl-CoA 9-desaturase activity"/>
    <property type="evidence" value="ECO:0007669"/>
    <property type="project" value="TreeGrafter"/>
</dbReference>
<protein>
    <submittedName>
        <fullName evidence="13">Uncharacterized protein</fullName>
    </submittedName>
</protein>
<dbReference type="PANTHER" id="PTHR11351">
    <property type="entry name" value="ACYL-COA DESATURASE"/>
    <property type="match status" value="1"/>
</dbReference>
<dbReference type="PANTHER" id="PTHR11351:SF31">
    <property type="entry name" value="DESATURASE 1, ISOFORM A-RELATED"/>
    <property type="match status" value="1"/>
</dbReference>
<keyword evidence="10 11" id="KW-0275">Fatty acid biosynthesis</keyword>
<keyword evidence="3 11" id="KW-0444">Lipid biosynthesis</keyword>
<evidence type="ECO:0000256" key="5">
    <source>
        <dbReference type="ARBA" id="ARBA00022832"/>
    </source>
</evidence>
<evidence type="ECO:0000313" key="14">
    <source>
        <dbReference type="Proteomes" id="UP001431783"/>
    </source>
</evidence>
<accession>A0AAW1UQ60</accession>
<comment type="caution">
    <text evidence="13">The sequence shown here is derived from an EMBL/GenBank/DDBJ whole genome shotgun (WGS) entry which is preliminary data.</text>
</comment>
<keyword evidence="7 11" id="KW-0560">Oxidoreductase</keyword>
<name>A0AAW1UQ60_9CUCU</name>